<dbReference type="EMBL" id="VOFY01000015">
    <property type="protein sequence ID" value="KAA8585716.1"/>
    <property type="molecule type" value="Genomic_DNA"/>
</dbReference>
<sequence>MGHSLNVHLDMPNTAETVLCEDVRVKTQQNVCCPPPQPPSPSDRSQFDAICQPKLAMVREHSTVSIHLNPSQQSRDEGARGRSRVKGGEPSYLGLSSVFRR</sequence>
<accession>A0A5J5CYE3</accession>
<evidence type="ECO:0000313" key="3">
    <source>
        <dbReference type="Proteomes" id="UP000327493"/>
    </source>
</evidence>
<feature type="compositionally biased region" description="Polar residues" evidence="1">
    <location>
        <begin position="64"/>
        <end position="73"/>
    </location>
</feature>
<evidence type="ECO:0000313" key="2">
    <source>
        <dbReference type="EMBL" id="KAA8585716.1"/>
    </source>
</evidence>
<name>A0A5J5CYE3_9PERO</name>
<proteinExistence type="predicted"/>
<reference evidence="2 3" key="1">
    <citation type="submission" date="2019-08" db="EMBL/GenBank/DDBJ databases">
        <title>A chromosome-level genome assembly, high-density linkage maps, and genome scans reveal the genomic architecture of hybrid incompatibilities underlying speciation via character displacement in darters (Percidae: Etheostominae).</title>
        <authorList>
            <person name="Moran R.L."/>
            <person name="Catchen J.M."/>
            <person name="Fuller R.C."/>
        </authorList>
    </citation>
    <scope>NUCLEOTIDE SEQUENCE [LARGE SCALE GENOMIC DNA]</scope>
    <source>
        <strain evidence="2">EspeVRDwgs_2016</strain>
        <tissue evidence="2">Muscle</tissue>
    </source>
</reference>
<evidence type="ECO:0000256" key="1">
    <source>
        <dbReference type="SAM" id="MobiDB-lite"/>
    </source>
</evidence>
<protein>
    <submittedName>
        <fullName evidence="2">Uncharacterized protein</fullName>
    </submittedName>
</protein>
<dbReference type="Proteomes" id="UP000327493">
    <property type="component" value="Chromosome 15"/>
</dbReference>
<keyword evidence="3" id="KW-1185">Reference proteome</keyword>
<comment type="caution">
    <text evidence="2">The sequence shown here is derived from an EMBL/GenBank/DDBJ whole genome shotgun (WGS) entry which is preliminary data.</text>
</comment>
<organism evidence="2 3">
    <name type="scientific">Etheostoma spectabile</name>
    <name type="common">orangethroat darter</name>
    <dbReference type="NCBI Taxonomy" id="54343"/>
    <lineage>
        <taxon>Eukaryota</taxon>
        <taxon>Metazoa</taxon>
        <taxon>Chordata</taxon>
        <taxon>Craniata</taxon>
        <taxon>Vertebrata</taxon>
        <taxon>Euteleostomi</taxon>
        <taxon>Actinopterygii</taxon>
        <taxon>Neopterygii</taxon>
        <taxon>Teleostei</taxon>
        <taxon>Neoteleostei</taxon>
        <taxon>Acanthomorphata</taxon>
        <taxon>Eupercaria</taxon>
        <taxon>Perciformes</taxon>
        <taxon>Percoidei</taxon>
        <taxon>Percidae</taxon>
        <taxon>Etheostomatinae</taxon>
        <taxon>Etheostoma</taxon>
    </lineage>
</organism>
<dbReference type="AlphaFoldDB" id="A0A5J5CYE3"/>
<feature type="region of interest" description="Disordered" evidence="1">
    <location>
        <begin position="64"/>
        <end position="101"/>
    </location>
</feature>
<gene>
    <name evidence="2" type="ORF">FQN60_004410</name>
</gene>